<keyword evidence="6 7" id="KW-0472">Membrane</keyword>
<feature type="transmembrane region" description="Helical" evidence="7">
    <location>
        <begin position="251"/>
        <end position="269"/>
    </location>
</feature>
<comment type="subcellular location">
    <subcellularLocation>
        <location evidence="1 7">Cell membrane</location>
        <topology evidence="1 7">Multi-pass membrane protein</topology>
    </subcellularLocation>
</comment>
<evidence type="ECO:0000256" key="3">
    <source>
        <dbReference type="ARBA" id="ARBA00022475"/>
    </source>
</evidence>
<reference evidence="11" key="1">
    <citation type="journal article" date="2019" name="Int. J. Syst. Evol. Microbiol.">
        <title>The Global Catalogue of Microorganisms (GCM) 10K type strain sequencing project: providing services to taxonomists for standard genome sequencing and annotation.</title>
        <authorList>
            <consortium name="The Broad Institute Genomics Platform"/>
            <consortium name="The Broad Institute Genome Sequencing Center for Infectious Disease"/>
            <person name="Wu L."/>
            <person name="Ma J."/>
        </authorList>
    </citation>
    <scope>NUCLEOTIDE SEQUENCE [LARGE SCALE GENOMIC DNA]</scope>
    <source>
        <strain evidence="11">JCM 11483</strain>
    </source>
</reference>
<evidence type="ECO:0000256" key="6">
    <source>
        <dbReference type="ARBA" id="ARBA00023136"/>
    </source>
</evidence>
<evidence type="ECO:0000256" key="1">
    <source>
        <dbReference type="ARBA" id="ARBA00004651"/>
    </source>
</evidence>
<keyword evidence="4 7" id="KW-0812">Transmembrane</keyword>
<dbReference type="InterPro" id="IPR000515">
    <property type="entry name" value="MetI-like"/>
</dbReference>
<dbReference type="Proteomes" id="UP001501736">
    <property type="component" value="Unassembled WGS sequence"/>
</dbReference>
<proteinExistence type="inferred from homology"/>
<protein>
    <submittedName>
        <fullName evidence="10">Sugar ABC transporter permease</fullName>
    </submittedName>
</protein>
<feature type="transmembrane region" description="Helical" evidence="7">
    <location>
        <begin position="189"/>
        <end position="210"/>
    </location>
</feature>
<evidence type="ECO:0000256" key="7">
    <source>
        <dbReference type="RuleBase" id="RU363032"/>
    </source>
</evidence>
<evidence type="ECO:0000256" key="2">
    <source>
        <dbReference type="ARBA" id="ARBA00022448"/>
    </source>
</evidence>
<evidence type="ECO:0000256" key="5">
    <source>
        <dbReference type="ARBA" id="ARBA00022989"/>
    </source>
</evidence>
<dbReference type="Gene3D" id="1.10.3720.10">
    <property type="entry name" value="MetI-like"/>
    <property type="match status" value="1"/>
</dbReference>
<keyword evidence="5 7" id="KW-1133">Transmembrane helix</keyword>
<comment type="similarity">
    <text evidence="7">Belongs to the binding-protein-dependent transport system permease family.</text>
</comment>
<evidence type="ECO:0000313" key="11">
    <source>
        <dbReference type="Proteomes" id="UP001501736"/>
    </source>
</evidence>
<evidence type="ECO:0000256" key="8">
    <source>
        <dbReference type="SAM" id="MobiDB-lite"/>
    </source>
</evidence>
<dbReference type="Pfam" id="PF00528">
    <property type="entry name" value="BPD_transp_1"/>
    <property type="match status" value="1"/>
</dbReference>
<sequence>MSTTTAPTTGAGLGASGAADPADGADGAPRRGAGVARPRLSMPVRQRLITLLFLGPAVAYMALFFGYPLVKNIIMGFQDYTISTFFTGEAPWVGWGNYVAVITGPLFGTALMNTIIFTIGSIAGQFLLGLGLALFFRRRFPLSGVLRSLLLLPWLIPLIVASAVWKWLLDTETGALNRLLMSTGVVDSGIPWLSSTELALFTVIVVNIWIGIPFNAVILHGGLQGIPEELYEAASIDGASRWHAFRHITWPMLRPVVSVVLVLGVVYTLKVLDVILGLTGGGPANATQILSTQAYQLSFTTFDFGQGAAVSNMLIVLALLFAVIYLRLNRRAVDE</sequence>
<organism evidence="10 11">
    <name type="scientific">Nesterenkonia halobia</name>
    <dbReference type="NCBI Taxonomy" id="37922"/>
    <lineage>
        <taxon>Bacteria</taxon>
        <taxon>Bacillati</taxon>
        <taxon>Actinomycetota</taxon>
        <taxon>Actinomycetes</taxon>
        <taxon>Micrococcales</taxon>
        <taxon>Micrococcaceae</taxon>
        <taxon>Nesterenkonia</taxon>
    </lineage>
</organism>
<feature type="transmembrane region" description="Helical" evidence="7">
    <location>
        <begin position="308"/>
        <end position="328"/>
    </location>
</feature>
<keyword evidence="2 7" id="KW-0813">Transport</keyword>
<feature type="transmembrane region" description="Helical" evidence="7">
    <location>
        <begin position="115"/>
        <end position="136"/>
    </location>
</feature>
<keyword evidence="3" id="KW-1003">Cell membrane</keyword>
<keyword evidence="11" id="KW-1185">Reference proteome</keyword>
<dbReference type="RefSeq" id="WP_425574537.1">
    <property type="nucleotide sequence ID" value="NZ_BAAAYG010000003.1"/>
</dbReference>
<feature type="domain" description="ABC transmembrane type-1" evidence="9">
    <location>
        <begin position="111"/>
        <end position="325"/>
    </location>
</feature>
<dbReference type="PANTHER" id="PTHR43005">
    <property type="entry name" value="BLR7065 PROTEIN"/>
    <property type="match status" value="1"/>
</dbReference>
<dbReference type="InterPro" id="IPR035906">
    <property type="entry name" value="MetI-like_sf"/>
</dbReference>
<dbReference type="EMBL" id="BAAAYG010000003">
    <property type="protein sequence ID" value="GAA3281340.1"/>
    <property type="molecule type" value="Genomic_DNA"/>
</dbReference>
<dbReference type="SUPFAM" id="SSF161098">
    <property type="entry name" value="MetI-like"/>
    <property type="match status" value="1"/>
</dbReference>
<dbReference type="CDD" id="cd06261">
    <property type="entry name" value="TM_PBP2"/>
    <property type="match status" value="1"/>
</dbReference>
<evidence type="ECO:0000256" key="4">
    <source>
        <dbReference type="ARBA" id="ARBA00022692"/>
    </source>
</evidence>
<evidence type="ECO:0000313" key="10">
    <source>
        <dbReference type="EMBL" id="GAA3281340.1"/>
    </source>
</evidence>
<feature type="region of interest" description="Disordered" evidence="8">
    <location>
        <begin position="1"/>
        <end position="34"/>
    </location>
</feature>
<feature type="transmembrane region" description="Helical" evidence="7">
    <location>
        <begin position="148"/>
        <end position="169"/>
    </location>
</feature>
<gene>
    <name evidence="10" type="ORF">GCM10020260_06740</name>
</gene>
<accession>A0ABP6RBE5</accession>
<comment type="caution">
    <text evidence="10">The sequence shown here is derived from an EMBL/GenBank/DDBJ whole genome shotgun (WGS) entry which is preliminary data.</text>
</comment>
<dbReference type="PANTHER" id="PTHR43005:SF1">
    <property type="entry name" value="SPERMIDINE_PUTRESCINE TRANSPORT SYSTEM PERMEASE PROTEIN"/>
    <property type="match status" value="1"/>
</dbReference>
<name>A0ABP6RBE5_9MICC</name>
<evidence type="ECO:0000259" key="9">
    <source>
        <dbReference type="PROSITE" id="PS50928"/>
    </source>
</evidence>
<dbReference type="PROSITE" id="PS50928">
    <property type="entry name" value="ABC_TM1"/>
    <property type="match status" value="1"/>
</dbReference>
<feature type="transmembrane region" description="Helical" evidence="7">
    <location>
        <begin position="48"/>
        <end position="70"/>
    </location>
</feature>